<dbReference type="RefSeq" id="WP_241444351.1">
    <property type="nucleotide sequence ID" value="NZ_BSUJ01000001.1"/>
</dbReference>
<feature type="domain" description="CobQ/CobB/MinD/ParA nucleotide binding" evidence="4">
    <location>
        <begin position="203"/>
        <end position="423"/>
    </location>
</feature>
<dbReference type="InterPro" id="IPR027417">
    <property type="entry name" value="P-loop_NTPase"/>
</dbReference>
<organism evidence="5 6">
    <name type="scientific">Arsenicicoccus piscis</name>
    <dbReference type="NCBI Taxonomy" id="673954"/>
    <lineage>
        <taxon>Bacteria</taxon>
        <taxon>Bacillati</taxon>
        <taxon>Actinomycetota</taxon>
        <taxon>Actinomycetes</taxon>
        <taxon>Micrococcales</taxon>
        <taxon>Intrasporangiaceae</taxon>
        <taxon>Arsenicicoccus</taxon>
    </lineage>
</organism>
<evidence type="ECO:0000256" key="3">
    <source>
        <dbReference type="SAM" id="MobiDB-lite"/>
    </source>
</evidence>
<evidence type="ECO:0000259" key="4">
    <source>
        <dbReference type="Pfam" id="PF01656"/>
    </source>
</evidence>
<keyword evidence="2" id="KW-0067">ATP-binding</keyword>
<sequence>MTLRVLTALRDDIEGRLVSLVSNRGECTVTRRCADLADLLASAAAGHGDVVLLSADLRGLDLSALRTLREAGVGTVGVVGLGEAEAGRHRLRQLGVGSVVTDAVGDDELAAALAQAAESVAAGAHAPFGRAEASSTADPDAALADLVEQLASGRPDRPGRDGEDDNRPGVRDGHDGHELGQASGQGAERDGLGHLVTVWGPLGAPGRTMLAVSLACELAVAGHRVLLVDADTYGPSIAQTLALLDEAPGLAAACRAAEQGRLDAATLVRHAPEVVPGLRVLTGLPRADRWVELGAAAVERVLQVATGVVDVVVVDAGFCLEDDAELSYDTLAPRRNAAACTALDLAHLVVAVGAADPVGVQRLVRGLAELSDRGTPADLLVLNRVRPGALGPAGTEHARAVVERYAGVQVHHVLPEDRGTMDAALLAGRTLLETGPRTALRRAVAQVCDSVTSALRGELVS</sequence>
<dbReference type="PANTHER" id="PTHR43384">
    <property type="entry name" value="SEPTUM SITE-DETERMINING PROTEIN MIND HOMOLOG, CHLOROPLASTIC-RELATED"/>
    <property type="match status" value="1"/>
</dbReference>
<proteinExistence type="predicted"/>
<evidence type="ECO:0000256" key="1">
    <source>
        <dbReference type="ARBA" id="ARBA00022741"/>
    </source>
</evidence>
<protein>
    <submittedName>
        <fullName evidence="5">Pilus biosynthesis protein CpaE</fullName>
    </submittedName>
</protein>
<evidence type="ECO:0000256" key="2">
    <source>
        <dbReference type="ARBA" id="ARBA00022840"/>
    </source>
</evidence>
<keyword evidence="1" id="KW-0547">Nucleotide-binding</keyword>
<dbReference type="InterPro" id="IPR050625">
    <property type="entry name" value="ParA/MinD_ATPase"/>
</dbReference>
<evidence type="ECO:0000313" key="5">
    <source>
        <dbReference type="EMBL" id="GMA18559.1"/>
    </source>
</evidence>
<accession>A0ABQ6HM45</accession>
<dbReference type="SUPFAM" id="SSF52540">
    <property type="entry name" value="P-loop containing nucleoside triphosphate hydrolases"/>
    <property type="match status" value="1"/>
</dbReference>
<gene>
    <name evidence="5" type="ORF">GCM10025862_05800</name>
</gene>
<reference evidence="6" key="1">
    <citation type="journal article" date="2019" name="Int. J. Syst. Evol. Microbiol.">
        <title>The Global Catalogue of Microorganisms (GCM) 10K type strain sequencing project: providing services to taxonomists for standard genome sequencing and annotation.</title>
        <authorList>
            <consortium name="The Broad Institute Genomics Platform"/>
            <consortium name="The Broad Institute Genome Sequencing Center for Infectious Disease"/>
            <person name="Wu L."/>
            <person name="Ma J."/>
        </authorList>
    </citation>
    <scope>NUCLEOTIDE SEQUENCE [LARGE SCALE GENOMIC DNA]</scope>
    <source>
        <strain evidence="6">NBRC 105830</strain>
    </source>
</reference>
<dbReference type="Gene3D" id="3.40.50.300">
    <property type="entry name" value="P-loop containing nucleotide triphosphate hydrolases"/>
    <property type="match status" value="1"/>
</dbReference>
<feature type="compositionally biased region" description="Basic and acidic residues" evidence="3">
    <location>
        <begin position="154"/>
        <end position="178"/>
    </location>
</feature>
<dbReference type="Pfam" id="PF01656">
    <property type="entry name" value="CbiA"/>
    <property type="match status" value="1"/>
</dbReference>
<evidence type="ECO:0000313" key="6">
    <source>
        <dbReference type="Proteomes" id="UP001157109"/>
    </source>
</evidence>
<keyword evidence="6" id="KW-1185">Reference proteome</keyword>
<dbReference type="Proteomes" id="UP001157109">
    <property type="component" value="Unassembled WGS sequence"/>
</dbReference>
<name>A0ABQ6HM45_9MICO</name>
<feature type="region of interest" description="Disordered" evidence="3">
    <location>
        <begin position="151"/>
        <end position="188"/>
    </location>
</feature>
<dbReference type="PANTHER" id="PTHR43384:SF6">
    <property type="entry name" value="SEPTUM SITE-DETERMINING PROTEIN MIND HOMOLOG, CHLOROPLASTIC"/>
    <property type="match status" value="1"/>
</dbReference>
<dbReference type="InterPro" id="IPR002586">
    <property type="entry name" value="CobQ/CobB/MinD/ParA_Nub-bd_dom"/>
</dbReference>
<dbReference type="EMBL" id="BSUJ01000001">
    <property type="protein sequence ID" value="GMA18559.1"/>
    <property type="molecule type" value="Genomic_DNA"/>
</dbReference>
<comment type="caution">
    <text evidence="5">The sequence shown here is derived from an EMBL/GenBank/DDBJ whole genome shotgun (WGS) entry which is preliminary data.</text>
</comment>